<sequence>MESKLKEIQHGDFAAYNSEELPFKPTDVELMKDYLIKKIKNQLLDRTRTLNQLQPLLAAAATSTKHPNGATRRDIAKKIKGLKERLIVILNEKDEFNFVVNQPIHPRESTRVQSISLVDVTDIHVRGDDKDLLVSKLKHEVVGQQQPVGPLIISIVGVGGIRKIILAQPVYNNEHW</sequence>
<dbReference type="EMBL" id="JACGWO010000013">
    <property type="protein sequence ID" value="KAK4412959.1"/>
    <property type="molecule type" value="Genomic_DNA"/>
</dbReference>
<dbReference type="AlphaFoldDB" id="A0AAE1XJN4"/>
<evidence type="ECO:0000313" key="1">
    <source>
        <dbReference type="EMBL" id="KAK4412959.1"/>
    </source>
</evidence>
<evidence type="ECO:0000313" key="2">
    <source>
        <dbReference type="Proteomes" id="UP001293254"/>
    </source>
</evidence>
<gene>
    <name evidence="1" type="ORF">Salat_2943100</name>
</gene>
<name>A0AAE1XJN4_9LAMI</name>
<keyword evidence="2" id="KW-1185">Reference proteome</keyword>
<proteinExistence type="predicted"/>
<organism evidence="1 2">
    <name type="scientific">Sesamum alatum</name>
    <dbReference type="NCBI Taxonomy" id="300844"/>
    <lineage>
        <taxon>Eukaryota</taxon>
        <taxon>Viridiplantae</taxon>
        <taxon>Streptophyta</taxon>
        <taxon>Embryophyta</taxon>
        <taxon>Tracheophyta</taxon>
        <taxon>Spermatophyta</taxon>
        <taxon>Magnoliopsida</taxon>
        <taxon>eudicotyledons</taxon>
        <taxon>Gunneridae</taxon>
        <taxon>Pentapetalae</taxon>
        <taxon>asterids</taxon>
        <taxon>lamiids</taxon>
        <taxon>Lamiales</taxon>
        <taxon>Pedaliaceae</taxon>
        <taxon>Sesamum</taxon>
    </lineage>
</organism>
<reference evidence="1" key="1">
    <citation type="submission" date="2020-06" db="EMBL/GenBank/DDBJ databases">
        <authorList>
            <person name="Li T."/>
            <person name="Hu X."/>
            <person name="Zhang T."/>
            <person name="Song X."/>
            <person name="Zhang H."/>
            <person name="Dai N."/>
            <person name="Sheng W."/>
            <person name="Hou X."/>
            <person name="Wei L."/>
        </authorList>
    </citation>
    <scope>NUCLEOTIDE SEQUENCE</scope>
    <source>
        <strain evidence="1">3651</strain>
        <tissue evidence="1">Leaf</tissue>
    </source>
</reference>
<comment type="caution">
    <text evidence="1">The sequence shown here is derived from an EMBL/GenBank/DDBJ whole genome shotgun (WGS) entry which is preliminary data.</text>
</comment>
<reference evidence="1" key="2">
    <citation type="journal article" date="2024" name="Plant">
        <title>Genomic evolution and insights into agronomic trait innovations of Sesamum species.</title>
        <authorList>
            <person name="Miao H."/>
            <person name="Wang L."/>
            <person name="Qu L."/>
            <person name="Liu H."/>
            <person name="Sun Y."/>
            <person name="Le M."/>
            <person name="Wang Q."/>
            <person name="Wei S."/>
            <person name="Zheng Y."/>
            <person name="Lin W."/>
            <person name="Duan Y."/>
            <person name="Cao H."/>
            <person name="Xiong S."/>
            <person name="Wang X."/>
            <person name="Wei L."/>
            <person name="Li C."/>
            <person name="Ma Q."/>
            <person name="Ju M."/>
            <person name="Zhao R."/>
            <person name="Li G."/>
            <person name="Mu C."/>
            <person name="Tian Q."/>
            <person name="Mei H."/>
            <person name="Zhang T."/>
            <person name="Gao T."/>
            <person name="Zhang H."/>
        </authorList>
    </citation>
    <scope>NUCLEOTIDE SEQUENCE</scope>
    <source>
        <strain evidence="1">3651</strain>
    </source>
</reference>
<accession>A0AAE1XJN4</accession>
<protein>
    <submittedName>
        <fullName evidence="1">Uncharacterized protein</fullName>
    </submittedName>
</protein>
<dbReference type="Proteomes" id="UP001293254">
    <property type="component" value="Unassembled WGS sequence"/>
</dbReference>